<evidence type="ECO:0000313" key="12">
    <source>
        <dbReference type="EMBL" id="ANI15091.1"/>
    </source>
</evidence>
<dbReference type="CDD" id="cd01949">
    <property type="entry name" value="GGDEF"/>
    <property type="match status" value="1"/>
</dbReference>
<evidence type="ECO:0000256" key="2">
    <source>
        <dbReference type="ARBA" id="ARBA00004533"/>
    </source>
</evidence>
<dbReference type="GO" id="GO:1902201">
    <property type="term" value="P:negative regulation of bacterial-type flagellum-dependent cell motility"/>
    <property type="evidence" value="ECO:0007669"/>
    <property type="project" value="TreeGrafter"/>
</dbReference>
<dbReference type="RefSeq" id="WP_064583041.1">
    <property type="nucleotide sequence ID" value="NZ_CP015878.1"/>
</dbReference>
<dbReference type="GO" id="GO:0043709">
    <property type="term" value="P:cell adhesion involved in single-species biofilm formation"/>
    <property type="evidence" value="ECO:0007669"/>
    <property type="project" value="TreeGrafter"/>
</dbReference>
<name>A0A1A9KCB6_9PSED</name>
<dbReference type="InterPro" id="IPR050469">
    <property type="entry name" value="Diguanylate_Cyclase"/>
</dbReference>
<evidence type="ECO:0000256" key="8">
    <source>
        <dbReference type="ARBA" id="ARBA00023136"/>
    </source>
</evidence>
<evidence type="ECO:0000256" key="6">
    <source>
        <dbReference type="ARBA" id="ARBA00022692"/>
    </source>
</evidence>
<dbReference type="PROSITE" id="PS50887">
    <property type="entry name" value="GGDEF"/>
    <property type="match status" value="1"/>
</dbReference>
<dbReference type="CDD" id="cd12914">
    <property type="entry name" value="PDC1_DGC_like"/>
    <property type="match status" value="1"/>
</dbReference>
<dbReference type="InterPro" id="IPR029787">
    <property type="entry name" value="Nucleotide_cyclase"/>
</dbReference>
<keyword evidence="8 10" id="KW-0472">Membrane</keyword>
<accession>A0A1A9KCB6</accession>
<dbReference type="InterPro" id="IPR029151">
    <property type="entry name" value="Sensor-like_sf"/>
</dbReference>
<sequence>MPSGAIPKLNLRTLILLFTSLAILATLLNDLYATYRIQRETLVRNSLETNRAYAAKVALTLGQSLDADLGRLRYSAQVMGKDFASRATMQAEARRLAEQDQSFNTLVIADAQGRILASHPPALSVAGQNLRSREPLERRQAMISPAFNSLVGNLIVFVSHPIRSPQGEYLGLVGGTIYLRKNNALNEIVSKHFQTDASHLYLVDGNRHLLFHPDADHIGKAVGRNAAVDAVLRGESGATQVTDADGVQMLAGYAPVPNSGWGVVVQQPMSVPLAALRALMLQVVQGIVPMILLGLVLLWWAASRISQPLSRLADYAEQLDDSRGIGQVSAWYYEAWRIRRALIQGALLTQERIGKLNHQVLSDPLTGLANRRMLEDCLRDWALLEKPFAVISMDIDHFKRVNDAFGHDVGDKVLQAFADLLRQNCRDGDVPCRVGGEEFILLLPLTGLADAAEVAERIRRSLAEAVMPPAGQVTLSLGVACWTADRSDVAATLKEADELLYQAKQAGRNRVMVHGKGTSTTAA</sequence>
<gene>
    <name evidence="12" type="ORF">A9C11_14360</name>
</gene>
<evidence type="ECO:0000259" key="11">
    <source>
        <dbReference type="PROSITE" id="PS50887"/>
    </source>
</evidence>
<evidence type="ECO:0000256" key="3">
    <source>
        <dbReference type="ARBA" id="ARBA00004651"/>
    </source>
</evidence>
<dbReference type="Gene3D" id="3.30.70.270">
    <property type="match status" value="1"/>
</dbReference>
<dbReference type="SUPFAM" id="SSF103190">
    <property type="entry name" value="Sensory domain-like"/>
    <property type="match status" value="2"/>
</dbReference>
<dbReference type="Pfam" id="PF02743">
    <property type="entry name" value="dCache_1"/>
    <property type="match status" value="1"/>
</dbReference>
<dbReference type="PANTHER" id="PTHR45138">
    <property type="entry name" value="REGULATORY COMPONENTS OF SENSORY TRANSDUCTION SYSTEM"/>
    <property type="match status" value="1"/>
</dbReference>
<dbReference type="SMART" id="SM00267">
    <property type="entry name" value="GGDEF"/>
    <property type="match status" value="1"/>
</dbReference>
<protein>
    <recommendedName>
        <fullName evidence="4">diguanylate cyclase</fullName>
        <ecNumber evidence="4">2.7.7.65</ecNumber>
    </recommendedName>
</protein>
<dbReference type="EMBL" id="CP015878">
    <property type="protein sequence ID" value="ANI15091.1"/>
    <property type="molecule type" value="Genomic_DNA"/>
</dbReference>
<evidence type="ECO:0000313" key="13">
    <source>
        <dbReference type="Proteomes" id="UP000077748"/>
    </source>
</evidence>
<keyword evidence="5" id="KW-1003">Cell membrane</keyword>
<dbReference type="InterPro" id="IPR043128">
    <property type="entry name" value="Rev_trsase/Diguanyl_cyclase"/>
</dbReference>
<keyword evidence="7 10" id="KW-1133">Transmembrane helix</keyword>
<evidence type="ECO:0000256" key="5">
    <source>
        <dbReference type="ARBA" id="ARBA00022475"/>
    </source>
</evidence>
<dbReference type="AlphaFoldDB" id="A0A1A9KCB6"/>
<feature type="domain" description="GGDEF" evidence="11">
    <location>
        <begin position="386"/>
        <end position="516"/>
    </location>
</feature>
<dbReference type="NCBIfam" id="TIGR00254">
    <property type="entry name" value="GGDEF"/>
    <property type="match status" value="1"/>
</dbReference>
<keyword evidence="6 10" id="KW-0812">Transmembrane</keyword>
<proteinExistence type="predicted"/>
<evidence type="ECO:0000256" key="4">
    <source>
        <dbReference type="ARBA" id="ARBA00012528"/>
    </source>
</evidence>
<dbReference type="Gene3D" id="3.30.450.20">
    <property type="entry name" value="PAS domain"/>
    <property type="match status" value="1"/>
</dbReference>
<dbReference type="GO" id="GO:0052621">
    <property type="term" value="F:diguanylate cyclase activity"/>
    <property type="evidence" value="ECO:0007669"/>
    <property type="project" value="UniProtKB-EC"/>
</dbReference>
<dbReference type="Proteomes" id="UP000077748">
    <property type="component" value="Chromosome"/>
</dbReference>
<dbReference type="EC" id="2.7.7.65" evidence="4"/>
<evidence type="ECO:0000256" key="1">
    <source>
        <dbReference type="ARBA" id="ARBA00001946"/>
    </source>
</evidence>
<dbReference type="Pfam" id="PF00990">
    <property type="entry name" value="GGDEF"/>
    <property type="match status" value="1"/>
</dbReference>
<evidence type="ECO:0000256" key="10">
    <source>
        <dbReference type="SAM" id="Phobius"/>
    </source>
</evidence>
<reference evidence="12 13" key="1">
    <citation type="submission" date="2016-05" db="EMBL/GenBank/DDBJ databases">
        <title>Genome Sequence of Pseudomonas citronellolis Strain SJTE-3, an Estrogens and Persistent Organic Pollutants degradation strain.</title>
        <authorList>
            <person name="Liang R."/>
        </authorList>
    </citation>
    <scope>NUCLEOTIDE SEQUENCE [LARGE SCALE GENOMIC DNA]</scope>
    <source>
        <strain evidence="12 13">SJTE-3</strain>
    </source>
</reference>
<feature type="transmembrane region" description="Helical" evidence="10">
    <location>
        <begin position="279"/>
        <end position="302"/>
    </location>
</feature>
<dbReference type="PANTHER" id="PTHR45138:SF9">
    <property type="entry name" value="DIGUANYLATE CYCLASE DGCM-RELATED"/>
    <property type="match status" value="1"/>
</dbReference>
<comment type="subcellular location">
    <subcellularLocation>
        <location evidence="2">Cell inner membrane</location>
    </subcellularLocation>
    <subcellularLocation>
        <location evidence="3">Cell membrane</location>
        <topology evidence="3">Multi-pass membrane protein</topology>
    </subcellularLocation>
</comment>
<evidence type="ECO:0000256" key="7">
    <source>
        <dbReference type="ARBA" id="ARBA00022989"/>
    </source>
</evidence>
<dbReference type="CDD" id="cd12912">
    <property type="entry name" value="PDC2_MCP_like"/>
    <property type="match status" value="1"/>
</dbReference>
<evidence type="ECO:0000256" key="9">
    <source>
        <dbReference type="ARBA" id="ARBA00034247"/>
    </source>
</evidence>
<dbReference type="InterPro" id="IPR033479">
    <property type="entry name" value="dCache_1"/>
</dbReference>
<comment type="cofactor">
    <cofactor evidence="1">
        <name>Mg(2+)</name>
        <dbReference type="ChEBI" id="CHEBI:18420"/>
    </cofactor>
</comment>
<dbReference type="GO" id="GO:0005886">
    <property type="term" value="C:plasma membrane"/>
    <property type="evidence" value="ECO:0007669"/>
    <property type="project" value="UniProtKB-SubCell"/>
</dbReference>
<organism evidence="12 13">
    <name type="scientific">Pseudomonas citronellolis</name>
    <dbReference type="NCBI Taxonomy" id="53408"/>
    <lineage>
        <taxon>Bacteria</taxon>
        <taxon>Pseudomonadati</taxon>
        <taxon>Pseudomonadota</taxon>
        <taxon>Gammaproteobacteria</taxon>
        <taxon>Pseudomonadales</taxon>
        <taxon>Pseudomonadaceae</taxon>
        <taxon>Pseudomonas</taxon>
    </lineage>
</organism>
<dbReference type="FunFam" id="3.30.70.270:FF:000001">
    <property type="entry name" value="Diguanylate cyclase domain protein"/>
    <property type="match status" value="1"/>
</dbReference>
<dbReference type="SUPFAM" id="SSF55073">
    <property type="entry name" value="Nucleotide cyclase"/>
    <property type="match status" value="1"/>
</dbReference>
<dbReference type="InterPro" id="IPR000160">
    <property type="entry name" value="GGDEF_dom"/>
</dbReference>
<comment type="catalytic activity">
    <reaction evidence="9">
        <text>2 GTP = 3',3'-c-di-GMP + 2 diphosphate</text>
        <dbReference type="Rhea" id="RHEA:24898"/>
        <dbReference type="ChEBI" id="CHEBI:33019"/>
        <dbReference type="ChEBI" id="CHEBI:37565"/>
        <dbReference type="ChEBI" id="CHEBI:58805"/>
        <dbReference type="EC" id="2.7.7.65"/>
    </reaction>
</comment>